<dbReference type="InterPro" id="IPR036249">
    <property type="entry name" value="Thioredoxin-like_sf"/>
</dbReference>
<proteinExistence type="predicted"/>
<keyword evidence="2" id="KW-1185">Reference proteome</keyword>
<protein>
    <submittedName>
        <fullName evidence="1">Bacillithiol system redox-active protein YtxJ</fullName>
    </submittedName>
</protein>
<dbReference type="RefSeq" id="WP_138279587.1">
    <property type="nucleotide sequence ID" value="NZ_BMGE01000001.1"/>
</dbReference>
<dbReference type="SUPFAM" id="SSF52833">
    <property type="entry name" value="Thioredoxin-like"/>
    <property type="match status" value="1"/>
</dbReference>
<dbReference type="NCBIfam" id="TIGR04019">
    <property type="entry name" value="B_thiol_YtxJ"/>
    <property type="match status" value="1"/>
</dbReference>
<evidence type="ECO:0000313" key="1">
    <source>
        <dbReference type="EMBL" id="TLU95893.1"/>
    </source>
</evidence>
<reference evidence="1 2" key="1">
    <citation type="submission" date="2019-05" db="EMBL/GenBank/DDBJ databases">
        <authorList>
            <person name="Qu J.-H."/>
        </authorList>
    </citation>
    <scope>NUCLEOTIDE SEQUENCE [LARGE SCALE GENOMIC DNA]</scope>
    <source>
        <strain evidence="1 2">Z12</strain>
    </source>
</reference>
<comment type="caution">
    <text evidence="1">The sequence shown here is derived from an EMBL/GenBank/DDBJ whole genome shotgun (WGS) entry which is preliminary data.</text>
</comment>
<accession>A0A5R9KI47</accession>
<dbReference type="Proteomes" id="UP000309788">
    <property type="component" value="Unassembled WGS sequence"/>
</dbReference>
<dbReference type="Gene3D" id="3.40.30.10">
    <property type="entry name" value="Glutaredoxin"/>
    <property type="match status" value="1"/>
</dbReference>
<name>A0A5R9KI47_9BACT</name>
<organism evidence="1 2">
    <name type="scientific">Dyadobacter sediminis</name>
    <dbReference type="NCBI Taxonomy" id="1493691"/>
    <lineage>
        <taxon>Bacteria</taxon>
        <taxon>Pseudomonadati</taxon>
        <taxon>Bacteroidota</taxon>
        <taxon>Cytophagia</taxon>
        <taxon>Cytophagales</taxon>
        <taxon>Spirosomataceae</taxon>
        <taxon>Dyadobacter</taxon>
    </lineage>
</organism>
<dbReference type="OrthoDB" id="677051at2"/>
<dbReference type="AlphaFoldDB" id="A0A5R9KI47"/>
<sequence>MNWITINNEEEVQNIYKSDNYAIIYKHSPRCMTSLMAYRQLKTDVSTVPDVEIPLYIVDVIKNRKESMAIASNFNVEHESPQILVVKNGKCLYDASHEAVSLKATLEHVHEV</sequence>
<gene>
    <name evidence="1" type="primary">ytxJ</name>
    <name evidence="1" type="ORF">FEM55_01705</name>
</gene>
<dbReference type="InterPro" id="IPR022551">
    <property type="entry name" value="BrxC"/>
</dbReference>
<evidence type="ECO:0000313" key="2">
    <source>
        <dbReference type="Proteomes" id="UP000309788"/>
    </source>
</evidence>
<dbReference type="EMBL" id="VCEI01000011">
    <property type="protein sequence ID" value="TLU95893.1"/>
    <property type="molecule type" value="Genomic_DNA"/>
</dbReference>
<dbReference type="Pfam" id="PF11009">
    <property type="entry name" value="BrxC"/>
    <property type="match status" value="1"/>
</dbReference>